<evidence type="ECO:0000313" key="16">
    <source>
        <dbReference type="EMBL" id="KAE8688861.1"/>
    </source>
</evidence>
<evidence type="ECO:0000256" key="13">
    <source>
        <dbReference type="SAM" id="Coils"/>
    </source>
</evidence>
<keyword evidence="11" id="KW-0342">GTP-binding</keyword>
<dbReference type="GO" id="GO:0009231">
    <property type="term" value="P:riboflavin biosynthetic process"/>
    <property type="evidence" value="ECO:0007669"/>
    <property type="project" value="UniProtKB-UniPathway"/>
</dbReference>
<dbReference type="PANTHER" id="PTHR21327:SF29">
    <property type="entry name" value="GTP CYCLOHYDROLASE-2"/>
    <property type="match status" value="1"/>
</dbReference>
<keyword evidence="13" id="KW-0175">Coiled coil</keyword>
<dbReference type="GO" id="GO:0046872">
    <property type="term" value="F:metal ion binding"/>
    <property type="evidence" value="ECO:0007669"/>
    <property type="project" value="UniProtKB-KW"/>
</dbReference>
<dbReference type="CDD" id="cd00641">
    <property type="entry name" value="GTP_cyclohydro2"/>
    <property type="match status" value="1"/>
</dbReference>
<name>A0A6A2ZA45_HIBSY</name>
<dbReference type="NCBIfam" id="NF001591">
    <property type="entry name" value="PRK00393.1"/>
    <property type="match status" value="1"/>
</dbReference>
<comment type="catalytic activity">
    <reaction evidence="12">
        <text>GTP + 4 H2O = 2,5-diamino-6-hydroxy-4-(5-phosphoribosylamino)-pyrimidine + formate + 2 phosphate + 3 H(+)</text>
        <dbReference type="Rhea" id="RHEA:23704"/>
        <dbReference type="ChEBI" id="CHEBI:15377"/>
        <dbReference type="ChEBI" id="CHEBI:15378"/>
        <dbReference type="ChEBI" id="CHEBI:15740"/>
        <dbReference type="ChEBI" id="CHEBI:37565"/>
        <dbReference type="ChEBI" id="CHEBI:43474"/>
        <dbReference type="ChEBI" id="CHEBI:58614"/>
        <dbReference type="EC" id="3.5.4.25"/>
    </reaction>
</comment>
<dbReference type="Gene3D" id="3.40.50.10990">
    <property type="entry name" value="GTP cyclohydrolase II"/>
    <property type="match status" value="1"/>
</dbReference>
<dbReference type="InterPro" id="IPR017945">
    <property type="entry name" value="DHBP_synth_RibB-like_a/b_dom"/>
</dbReference>
<dbReference type="GO" id="GO:0005525">
    <property type="term" value="F:GTP binding"/>
    <property type="evidence" value="ECO:0007669"/>
    <property type="project" value="UniProtKB-KW"/>
</dbReference>
<accession>A0A6A2ZA45</accession>
<keyword evidence="17" id="KW-1185">Reference proteome</keyword>
<organism evidence="16 17">
    <name type="scientific">Hibiscus syriacus</name>
    <name type="common">Rose of Sharon</name>
    <dbReference type="NCBI Taxonomy" id="106335"/>
    <lineage>
        <taxon>Eukaryota</taxon>
        <taxon>Viridiplantae</taxon>
        <taxon>Streptophyta</taxon>
        <taxon>Embryophyta</taxon>
        <taxon>Tracheophyta</taxon>
        <taxon>Spermatophyta</taxon>
        <taxon>Magnoliopsida</taxon>
        <taxon>eudicotyledons</taxon>
        <taxon>Gunneridae</taxon>
        <taxon>Pentapetalae</taxon>
        <taxon>rosids</taxon>
        <taxon>malvids</taxon>
        <taxon>Malvales</taxon>
        <taxon>Malvaceae</taxon>
        <taxon>Malvoideae</taxon>
        <taxon>Hibiscus</taxon>
    </lineage>
</organism>
<dbReference type="GO" id="GO:0003935">
    <property type="term" value="F:GTP cyclohydrolase II activity"/>
    <property type="evidence" value="ECO:0007669"/>
    <property type="project" value="UniProtKB-EC"/>
</dbReference>
<feature type="domain" description="GTP cyclohydrolase II" evidence="15">
    <location>
        <begin position="592"/>
        <end position="744"/>
    </location>
</feature>
<dbReference type="InterPro" id="IPR032677">
    <property type="entry name" value="GTP_cyclohydro_II"/>
</dbReference>
<dbReference type="InterPro" id="IPR000422">
    <property type="entry name" value="DHBP_synthase_RibB"/>
</dbReference>
<dbReference type="InterPro" id="IPR004252">
    <property type="entry name" value="Probable_transposase_24"/>
</dbReference>
<dbReference type="AlphaFoldDB" id="A0A6A2ZA45"/>
<keyword evidence="9" id="KW-0378">Hydrolase</keyword>
<comment type="pathway">
    <text evidence="2">Cofactor biosynthesis; riboflavin biosynthesis; 5-amino-6-(D-ribitylamino)uracil from GTP: step 1/4.</text>
</comment>
<comment type="similarity">
    <text evidence="4">In the C-terminal section; belongs to the GTP cyclohydrolase II family.</text>
</comment>
<evidence type="ECO:0000256" key="7">
    <source>
        <dbReference type="ARBA" id="ARBA00022723"/>
    </source>
</evidence>
<feature type="region of interest" description="Disordered" evidence="14">
    <location>
        <begin position="778"/>
        <end position="797"/>
    </location>
</feature>
<evidence type="ECO:0000259" key="15">
    <source>
        <dbReference type="Pfam" id="PF00925"/>
    </source>
</evidence>
<dbReference type="NCBIfam" id="TIGR00506">
    <property type="entry name" value="ribB"/>
    <property type="match status" value="1"/>
</dbReference>
<dbReference type="InterPro" id="IPR036144">
    <property type="entry name" value="RibA-like_sf"/>
</dbReference>
<proteinExistence type="inferred from homology"/>
<keyword evidence="10" id="KW-0862">Zinc</keyword>
<evidence type="ECO:0000256" key="4">
    <source>
        <dbReference type="ARBA" id="ARBA00008976"/>
    </source>
</evidence>
<dbReference type="SUPFAM" id="SSF55821">
    <property type="entry name" value="YrdC/RibB"/>
    <property type="match status" value="1"/>
</dbReference>
<keyword evidence="7" id="KW-0479">Metal-binding</keyword>
<sequence length="797" mass="87881">MPRRKINNLRVVRASEDHEERNNEESNAPESSEVPETVEEDTRGRTTLKQLYQLPPVHRVKVSRNDVGQPIGPKSRLLAGYLGIVGRNVNLLPINYESWREMPNSNKNQVLDFVKEKFSLEVSDDYVKQTLGKRWRDHKSSLKKKYFKNDLSLEEKLQTVPPGILRQQQKFTHTAGSKSFACIAHKEENTSGSKVGRIQLFDMTHTKKDGTPMIADAAEIMEKLREKKVSCYCFESSSSQYISSQSQSSHQEVCRLKEKLAEMDQQMANLKAKNEAREAERAAAEATRAAVEAEKEAAAAQREAAASQREAAYQHRLLGVSGIGAGDLFDDESLKGSENGALLGALDDDESSSAPFGTLDAKITPDYETIDFFVSDAEGDPDCPSKGLASIEQALNTIRQGKFVIVVDDENENFEGTLIMAASHATPEQMAFMVKHGSGIVSVGMKEEDLERLKLPLMSPEIEDGDSSTPTFTITVDAKTGTSTRVSTSDRAKTVLALSSLDAKPDEFRRPGHIFPLKYRNGGVLRRAGHTEASVDLVILSGLRPVSGLSTVADPEDGSIAPLPFIRELALKHNIPVISITDLIREKIVERTAISRLPTKWGLFQAYCYRSKLDGTEHIALVKGDIGNGQDVLVRVHSECLTGDIFGSARCDCGNQLDLAMQLIEQASRGVVVYLRGHEGRGIGLGQKLRAYNLQDQGHDAREYGIGAQILRDIGVQTMRLMTNNPAKFTGLKGYGLAVIGRVPVLTAVTEENKRYLETKRTKMGHIYGSDLQGPLTGFIKPSVNKKEESDEEPNPE</sequence>
<evidence type="ECO:0000256" key="6">
    <source>
        <dbReference type="ARBA" id="ARBA00022619"/>
    </source>
</evidence>
<comment type="caution">
    <text evidence="16">The sequence shown here is derived from an EMBL/GenBank/DDBJ whole genome shotgun (WGS) entry which is preliminary data.</text>
</comment>
<evidence type="ECO:0000256" key="5">
    <source>
        <dbReference type="ARBA" id="ARBA00012762"/>
    </source>
</evidence>
<evidence type="ECO:0000256" key="3">
    <source>
        <dbReference type="ARBA" id="ARBA00005520"/>
    </source>
</evidence>
<keyword evidence="8" id="KW-0547">Nucleotide-binding</keyword>
<reference evidence="16" key="1">
    <citation type="submission" date="2019-09" db="EMBL/GenBank/DDBJ databases">
        <title>Draft genome information of white flower Hibiscus syriacus.</title>
        <authorList>
            <person name="Kim Y.-M."/>
        </authorList>
    </citation>
    <scope>NUCLEOTIDE SEQUENCE [LARGE SCALE GENOMIC DNA]</scope>
    <source>
        <strain evidence="16">YM2019G1</strain>
    </source>
</reference>
<evidence type="ECO:0000256" key="12">
    <source>
        <dbReference type="ARBA" id="ARBA00049295"/>
    </source>
</evidence>
<feature type="compositionally biased region" description="Low complexity" evidence="14">
    <location>
        <begin position="25"/>
        <end position="35"/>
    </location>
</feature>
<comment type="similarity">
    <text evidence="3">In the N-terminal section; belongs to the DHBP synthase family.</text>
</comment>
<dbReference type="InterPro" id="IPR000926">
    <property type="entry name" value="RibA"/>
</dbReference>
<dbReference type="Pfam" id="PF00925">
    <property type="entry name" value="GTP_cyclohydro2"/>
    <property type="match status" value="1"/>
</dbReference>
<protein>
    <recommendedName>
        <fullName evidence="5">GTP cyclohydrolase II</fullName>
        <ecNumber evidence="5">3.5.4.25</ecNumber>
    </recommendedName>
</protein>
<dbReference type="Pfam" id="PF03004">
    <property type="entry name" value="Transposase_24"/>
    <property type="match status" value="1"/>
</dbReference>
<evidence type="ECO:0000256" key="10">
    <source>
        <dbReference type="ARBA" id="ARBA00022833"/>
    </source>
</evidence>
<dbReference type="GO" id="GO:0005829">
    <property type="term" value="C:cytosol"/>
    <property type="evidence" value="ECO:0007669"/>
    <property type="project" value="TreeGrafter"/>
</dbReference>
<evidence type="ECO:0000256" key="1">
    <source>
        <dbReference type="ARBA" id="ARBA00001947"/>
    </source>
</evidence>
<dbReference type="Gene3D" id="3.90.870.10">
    <property type="entry name" value="DHBP synthase"/>
    <property type="match status" value="1"/>
</dbReference>
<evidence type="ECO:0000313" key="17">
    <source>
        <dbReference type="Proteomes" id="UP000436088"/>
    </source>
</evidence>
<dbReference type="SUPFAM" id="SSF142695">
    <property type="entry name" value="RibA-like"/>
    <property type="match status" value="1"/>
</dbReference>
<evidence type="ECO:0000256" key="14">
    <source>
        <dbReference type="SAM" id="MobiDB-lite"/>
    </source>
</evidence>
<dbReference type="EC" id="3.5.4.25" evidence="5"/>
<feature type="coiled-coil region" evidence="13">
    <location>
        <begin position="256"/>
        <end position="310"/>
    </location>
</feature>
<dbReference type="EMBL" id="VEPZ02001180">
    <property type="protein sequence ID" value="KAE8688861.1"/>
    <property type="molecule type" value="Genomic_DNA"/>
</dbReference>
<evidence type="ECO:0000256" key="9">
    <source>
        <dbReference type="ARBA" id="ARBA00022801"/>
    </source>
</evidence>
<dbReference type="FunFam" id="3.40.50.10990:FF:000001">
    <property type="entry name" value="Riboflavin biosynthesis protein RibBA"/>
    <property type="match status" value="1"/>
</dbReference>
<evidence type="ECO:0000256" key="11">
    <source>
        <dbReference type="ARBA" id="ARBA00023134"/>
    </source>
</evidence>
<comment type="cofactor">
    <cofactor evidence="1">
        <name>Zn(2+)</name>
        <dbReference type="ChEBI" id="CHEBI:29105"/>
    </cofactor>
</comment>
<dbReference type="Pfam" id="PF00926">
    <property type="entry name" value="DHBP_synthase"/>
    <property type="match status" value="1"/>
</dbReference>
<dbReference type="UniPathway" id="UPA00275">
    <property type="reaction ID" value="UER00400"/>
</dbReference>
<dbReference type="Proteomes" id="UP000436088">
    <property type="component" value="Unassembled WGS sequence"/>
</dbReference>
<keyword evidence="6" id="KW-0686">Riboflavin biosynthesis</keyword>
<feature type="region of interest" description="Disordered" evidence="14">
    <location>
        <begin position="1"/>
        <end position="45"/>
    </location>
</feature>
<evidence type="ECO:0000256" key="2">
    <source>
        <dbReference type="ARBA" id="ARBA00004853"/>
    </source>
</evidence>
<gene>
    <name evidence="16" type="ORF">F3Y22_tig00110954pilonHSYRG00155</name>
</gene>
<dbReference type="GO" id="GO:0008686">
    <property type="term" value="F:3,4-dihydroxy-2-butanone-4-phosphate synthase activity"/>
    <property type="evidence" value="ECO:0007669"/>
    <property type="project" value="InterPro"/>
</dbReference>
<dbReference type="NCBIfam" id="TIGR00505">
    <property type="entry name" value="ribA"/>
    <property type="match status" value="1"/>
</dbReference>
<dbReference type="PANTHER" id="PTHR21327">
    <property type="entry name" value="GTP CYCLOHYDROLASE II-RELATED"/>
    <property type="match status" value="1"/>
</dbReference>
<feature type="compositionally biased region" description="Basic and acidic residues" evidence="14">
    <location>
        <begin position="13"/>
        <end position="24"/>
    </location>
</feature>
<evidence type="ECO:0000256" key="8">
    <source>
        <dbReference type="ARBA" id="ARBA00022741"/>
    </source>
</evidence>